<keyword evidence="3" id="KW-0238">DNA-binding</keyword>
<dbReference type="InterPro" id="IPR058163">
    <property type="entry name" value="LysR-type_TF_proteobact-type"/>
</dbReference>
<reference evidence="7" key="1">
    <citation type="submission" date="2016-12" db="EMBL/GenBank/DDBJ databases">
        <authorList>
            <person name="Rodrigo-Torres L."/>
            <person name="Arahal R.D."/>
            <person name="Lucena T."/>
        </authorList>
    </citation>
    <scope>NUCLEOTIDE SEQUENCE [LARGE SCALE GENOMIC DNA]</scope>
</reference>
<dbReference type="AlphaFoldDB" id="A0A1M7YWM1"/>
<keyword evidence="7" id="KW-1185">Reference proteome</keyword>
<comment type="similarity">
    <text evidence="1">Belongs to the LysR transcriptional regulatory family.</text>
</comment>
<dbReference type="GO" id="GO:0003700">
    <property type="term" value="F:DNA-binding transcription factor activity"/>
    <property type="evidence" value="ECO:0007669"/>
    <property type="project" value="InterPro"/>
</dbReference>
<dbReference type="Gene3D" id="1.10.10.10">
    <property type="entry name" value="Winged helix-like DNA-binding domain superfamily/Winged helix DNA-binding domain"/>
    <property type="match status" value="1"/>
</dbReference>
<dbReference type="EMBL" id="FRFG01000031">
    <property type="protein sequence ID" value="SHO56913.1"/>
    <property type="molecule type" value="Genomic_DNA"/>
</dbReference>
<dbReference type="SUPFAM" id="SSF46785">
    <property type="entry name" value="Winged helix' DNA-binding domain"/>
    <property type="match status" value="1"/>
</dbReference>
<dbReference type="GO" id="GO:0043565">
    <property type="term" value="F:sequence-specific DNA binding"/>
    <property type="evidence" value="ECO:0007669"/>
    <property type="project" value="TreeGrafter"/>
</dbReference>
<evidence type="ECO:0000256" key="3">
    <source>
        <dbReference type="ARBA" id="ARBA00023125"/>
    </source>
</evidence>
<dbReference type="InterPro" id="IPR005119">
    <property type="entry name" value="LysR_subst-bd"/>
</dbReference>
<dbReference type="Proteomes" id="UP000184600">
    <property type="component" value="Unassembled WGS sequence"/>
</dbReference>
<dbReference type="PANTHER" id="PTHR30537">
    <property type="entry name" value="HTH-TYPE TRANSCRIPTIONAL REGULATOR"/>
    <property type="match status" value="1"/>
</dbReference>
<dbReference type="Gene3D" id="3.40.190.290">
    <property type="match status" value="1"/>
</dbReference>
<gene>
    <name evidence="6" type="primary">dmlR_7</name>
    <name evidence="6" type="ORF">VQ7734_02682</name>
</gene>
<dbReference type="RefSeq" id="WP_073583376.1">
    <property type="nucleotide sequence ID" value="NZ_AP024898.1"/>
</dbReference>
<dbReference type="FunFam" id="1.10.10.10:FF:000001">
    <property type="entry name" value="LysR family transcriptional regulator"/>
    <property type="match status" value="1"/>
</dbReference>
<evidence type="ECO:0000256" key="1">
    <source>
        <dbReference type="ARBA" id="ARBA00009437"/>
    </source>
</evidence>
<dbReference type="GO" id="GO:0006351">
    <property type="term" value="P:DNA-templated transcription"/>
    <property type="evidence" value="ECO:0007669"/>
    <property type="project" value="TreeGrafter"/>
</dbReference>
<dbReference type="SUPFAM" id="SSF53850">
    <property type="entry name" value="Periplasmic binding protein-like II"/>
    <property type="match status" value="1"/>
</dbReference>
<keyword evidence="2" id="KW-0805">Transcription regulation</keyword>
<proteinExistence type="inferred from homology"/>
<evidence type="ECO:0000313" key="6">
    <source>
        <dbReference type="EMBL" id="SHO56913.1"/>
    </source>
</evidence>
<dbReference type="PROSITE" id="PS50931">
    <property type="entry name" value="HTH_LYSR"/>
    <property type="match status" value="1"/>
</dbReference>
<dbReference type="InterPro" id="IPR036390">
    <property type="entry name" value="WH_DNA-bd_sf"/>
</dbReference>
<organism evidence="6 7">
    <name type="scientific">Vibrio quintilis</name>
    <dbReference type="NCBI Taxonomy" id="1117707"/>
    <lineage>
        <taxon>Bacteria</taxon>
        <taxon>Pseudomonadati</taxon>
        <taxon>Pseudomonadota</taxon>
        <taxon>Gammaproteobacteria</taxon>
        <taxon>Vibrionales</taxon>
        <taxon>Vibrionaceae</taxon>
        <taxon>Vibrio</taxon>
    </lineage>
</organism>
<evidence type="ECO:0000256" key="4">
    <source>
        <dbReference type="ARBA" id="ARBA00023163"/>
    </source>
</evidence>
<evidence type="ECO:0000256" key="2">
    <source>
        <dbReference type="ARBA" id="ARBA00023015"/>
    </source>
</evidence>
<accession>A0A1M7YWM1</accession>
<dbReference type="PRINTS" id="PR00039">
    <property type="entry name" value="HTHLYSR"/>
</dbReference>
<name>A0A1M7YWM1_9VIBR</name>
<dbReference type="InterPro" id="IPR000847">
    <property type="entry name" value="LysR_HTH_N"/>
</dbReference>
<dbReference type="CDD" id="cd08474">
    <property type="entry name" value="PBP2_CrgA_like_5"/>
    <property type="match status" value="1"/>
</dbReference>
<evidence type="ECO:0000313" key="7">
    <source>
        <dbReference type="Proteomes" id="UP000184600"/>
    </source>
</evidence>
<feature type="domain" description="HTH lysR-type" evidence="5">
    <location>
        <begin position="1"/>
        <end position="61"/>
    </location>
</feature>
<protein>
    <submittedName>
        <fullName evidence="6">HTH-type transcriptional regulator DmlR</fullName>
    </submittedName>
</protein>
<keyword evidence="4" id="KW-0804">Transcription</keyword>
<evidence type="ECO:0000259" key="5">
    <source>
        <dbReference type="PROSITE" id="PS50931"/>
    </source>
</evidence>
<dbReference type="InterPro" id="IPR036388">
    <property type="entry name" value="WH-like_DNA-bd_sf"/>
</dbReference>
<dbReference type="OrthoDB" id="9786526at2"/>
<dbReference type="Pfam" id="PF00126">
    <property type="entry name" value="HTH_1"/>
    <property type="match status" value="1"/>
</dbReference>
<dbReference type="STRING" id="1117707.VQ7734_02682"/>
<sequence length="300" mass="33931">MQSGEYTELKAFYAVAEEGSFSAAARQLRISASALSQIIRRLEDRMDVRLFNRTTRSVALTEAGQQFYQRIRPALATLESAFHELKAQSGTLSGTVRIHATHMAADTILTPFIGQFHQDFPDIVLDVVAEDAVIDITAAGFDCGLALGEFVQQDMVAYPLGPELKMTAAASPAYLEKYGAPQTPADLQHHQCLNWRYMAEKRIYRWEFFQDDHWISVAVNGPLITTRRELALSAALQHTGIVFWTENMLQPWLDSGKLIPLLQDFCPPFLGWHLYYPKHRHTSGALRAFIDALRQFYPRP</sequence>
<dbReference type="Pfam" id="PF03466">
    <property type="entry name" value="LysR_substrate"/>
    <property type="match status" value="1"/>
</dbReference>
<dbReference type="PANTHER" id="PTHR30537:SF1">
    <property type="entry name" value="HTH-TYPE TRANSCRIPTIONAL REGULATOR PGRR"/>
    <property type="match status" value="1"/>
</dbReference>